<evidence type="ECO:0000313" key="2">
    <source>
        <dbReference type="Proteomes" id="UP001432322"/>
    </source>
</evidence>
<dbReference type="Pfam" id="PF20927">
    <property type="entry name" value="Htt_C-HEAT"/>
    <property type="match status" value="1"/>
</dbReference>
<dbReference type="InterPro" id="IPR048413">
    <property type="entry name" value="Htt_C-HEAT_rpt"/>
</dbReference>
<reference evidence="1" key="1">
    <citation type="submission" date="2023-10" db="EMBL/GenBank/DDBJ databases">
        <title>Genome assembly of Pristionchus species.</title>
        <authorList>
            <person name="Yoshida K."/>
            <person name="Sommer R.J."/>
        </authorList>
    </citation>
    <scope>NUCLEOTIDE SEQUENCE</scope>
    <source>
        <strain evidence="1">RS5133</strain>
    </source>
</reference>
<feature type="non-terminal residue" evidence="1">
    <location>
        <position position="1"/>
    </location>
</feature>
<sequence>QVFSFLIVLARGGAVKWTVLKLHALALCNSIESCKWKDEILDGLELVLHEFLFVRGETPFEVTSLLFSPQFAAILLTHSPAKYLQLYHMYIIVKENNEESHRANSCNLFHQLSALFARPKLPASWTDAENGQSLLSSLLLVLSSIPPSALLPIDEFVALLKSILLHSTMGTEDEQSRSPQTLIALCPLLFLIFSNIIDEERFCHRTESHFEKDDSSRAGWLFRPFARALKLTLESMERNRPEHLSNENLTVFRAVSIVLRTIATSNRPLLLESLIVSSHEEGLFTPHLLTLCDRLTPEWMIIFAQFKENERVANLFIDSLLMTRKRDNHRYLGHLSLQIFVRFIARHRFPGSSTIVDLKRKVLTMDGVQIELMKAMKQTKEIEEEFVRSITPEVGQIFVNLALKSIDRGNLKSQNSALVSEFVQIYEKCHGKRSISISRPTRRRRHCRLADNPSELLSTDSSLELLISAVSKYPRFPSSIVSSFLEMKEAEMSKFCNYMFGLRNFSFFLTTVLSTAARLIARAGVSPSLSRLQLATSAFLKCVINMEKINEDDLVTLFANVHPLILLRVETSVLDEYVEQPQRIVEIVTRRLKMRTRVDETCSALHYFLQHPTTMHTFNQDPMSLLPLLHSLLTSLLLLVESRIGMEYPSRERAEIFSVFGVDIQSKAHDHLFDLFHISQFLVSLFSRGLLSSSDPLGLSIRSLLRLPIINSFALTPKTALDGGWHPSIELLNKNISVPLPPIHKLNDVDVLDDFTWRCIFLGWTSRQQFESVWVSLVGVLSSTPSGDELKTEMALDAVLVSSLAIRRLCSYLLLTQLEPQPGNPIGGRFRLPSRDFPTTFSDNELYFRLCDLLGDLTTDSQPETMLKRSIEWSIGSNQNRTVFHLDQFGVSDLWSHVGLGNEKTAEKPSSLRVTSTFFLDQLRIELDAASAVRSLYENFSHWFSRGIDVIPMELLSETLRAICVLCDLFEDVTSFESLDLDMRMLSHCSYLSQGDELGLVLLSHAKAIAVIGQEDITEDQWRKMQSLISVGLDHRRSGVRCCAIRGILFILQSSTAESLNDMVKYLVDWTIRELERGTSKATDLVFNNGDHTSIEYRSLLWSLSFRLIEHPSRVITKSRLFQIVIDVFLSSSLSTMWQMEALTIGMQELVMHSQTFAAPVMRTAITCLSKFASLPSRLPFALRLLATAIHREPALLGDLDASLSSLMESSRMCETAELRQILQTTVSLKKLRENPLDILRWLTALVFSPSSRPHPQPMPLIFSLNSLTRSIIDTRIEAGLLDLSRDLLANSQSRQRAVVLSLSLAAASPLTQFVHLYESLRLFYSSTSESDWDLFLLHYREIISA</sequence>
<dbReference type="PANTHER" id="PTHR10170:SF10">
    <property type="entry name" value="HUNTINGTIN"/>
    <property type="match status" value="1"/>
</dbReference>
<accession>A0AAV5WUJ4</accession>
<evidence type="ECO:0008006" key="3">
    <source>
        <dbReference type="Google" id="ProtNLM"/>
    </source>
</evidence>
<proteinExistence type="predicted"/>
<dbReference type="EMBL" id="BTSY01000007">
    <property type="protein sequence ID" value="GMT35869.1"/>
    <property type="molecule type" value="Genomic_DNA"/>
</dbReference>
<gene>
    <name evidence="1" type="ORF">PFISCL1PPCAC_27166</name>
</gene>
<comment type="caution">
    <text evidence="1">The sequence shown here is derived from an EMBL/GenBank/DDBJ whole genome shotgun (WGS) entry which is preliminary data.</text>
</comment>
<evidence type="ECO:0000313" key="1">
    <source>
        <dbReference type="EMBL" id="GMT35869.1"/>
    </source>
</evidence>
<dbReference type="InterPro" id="IPR028426">
    <property type="entry name" value="Huntingtin_fam"/>
</dbReference>
<dbReference type="PANTHER" id="PTHR10170">
    <property type="entry name" value="HUNTINGTON DISEASE PROTEIN"/>
    <property type="match status" value="1"/>
</dbReference>
<protein>
    <recommendedName>
        <fullName evidence="3">Nucleolar pre-ribosomal-associated protein 1 C-terminal domain-containing protein</fullName>
    </recommendedName>
</protein>
<name>A0AAV5WUJ4_9BILA</name>
<dbReference type="GO" id="GO:0005737">
    <property type="term" value="C:cytoplasm"/>
    <property type="evidence" value="ECO:0007669"/>
    <property type="project" value="TreeGrafter"/>
</dbReference>
<dbReference type="Proteomes" id="UP001432322">
    <property type="component" value="Unassembled WGS sequence"/>
</dbReference>
<keyword evidence="2" id="KW-1185">Reference proteome</keyword>
<organism evidence="1 2">
    <name type="scientific">Pristionchus fissidentatus</name>
    <dbReference type="NCBI Taxonomy" id="1538716"/>
    <lineage>
        <taxon>Eukaryota</taxon>
        <taxon>Metazoa</taxon>
        <taxon>Ecdysozoa</taxon>
        <taxon>Nematoda</taxon>
        <taxon>Chromadorea</taxon>
        <taxon>Rhabditida</taxon>
        <taxon>Rhabditina</taxon>
        <taxon>Diplogasteromorpha</taxon>
        <taxon>Diplogasteroidea</taxon>
        <taxon>Neodiplogasteridae</taxon>
        <taxon>Pristionchus</taxon>
    </lineage>
</organism>